<dbReference type="PANTHER" id="PTHR33937:SF1">
    <property type="entry name" value="IRON-MOLIBDENUM COFACTOR PROCESSING PROTEIN"/>
    <property type="match status" value="1"/>
</dbReference>
<proteinExistence type="predicted"/>
<feature type="compositionally biased region" description="Low complexity" evidence="1">
    <location>
        <begin position="21"/>
        <end position="35"/>
    </location>
</feature>
<accession>A0A089M219</accession>
<keyword evidence="4" id="KW-1185">Reference proteome</keyword>
<dbReference type="SUPFAM" id="SSF53146">
    <property type="entry name" value="Nitrogenase accessory factor-like"/>
    <property type="match status" value="1"/>
</dbReference>
<dbReference type="InterPro" id="IPR036105">
    <property type="entry name" value="DiNase_FeMo-co_biosyn_sf"/>
</dbReference>
<evidence type="ECO:0000256" key="1">
    <source>
        <dbReference type="SAM" id="MobiDB-lite"/>
    </source>
</evidence>
<dbReference type="Proteomes" id="UP000029507">
    <property type="component" value="Chromosome"/>
</dbReference>
<evidence type="ECO:0000259" key="2">
    <source>
        <dbReference type="Pfam" id="PF02579"/>
    </source>
</evidence>
<reference evidence="3 4" key="1">
    <citation type="submission" date="2014-08" db="EMBL/GenBank/DDBJ databases">
        <title>Comparative genomics of the Paenibacillus odorifer group.</title>
        <authorList>
            <person name="den Bakker H.C."/>
            <person name="Tsai Y.-C."/>
            <person name="Martin N."/>
            <person name="Korlach J."/>
            <person name="Wiedmann M."/>
        </authorList>
    </citation>
    <scope>NUCLEOTIDE SEQUENCE [LARGE SCALE GENOMIC DNA]</scope>
    <source>
        <strain evidence="3 4">DSM 14472</strain>
    </source>
</reference>
<dbReference type="RefSeq" id="WP_038698665.1">
    <property type="nucleotide sequence ID" value="NZ_CP009286.1"/>
</dbReference>
<dbReference type="AlphaFoldDB" id="A0A089M219"/>
<dbReference type="Gene3D" id="3.30.420.130">
    <property type="entry name" value="Dinitrogenase iron-molybdenum cofactor biosynthesis domain"/>
    <property type="match status" value="1"/>
</dbReference>
<feature type="region of interest" description="Disordered" evidence="1">
    <location>
        <begin position="1"/>
        <end position="35"/>
    </location>
</feature>
<organism evidence="3 4">
    <name type="scientific">Paenibacillus stellifer</name>
    <dbReference type="NCBI Taxonomy" id="169760"/>
    <lineage>
        <taxon>Bacteria</taxon>
        <taxon>Bacillati</taxon>
        <taxon>Bacillota</taxon>
        <taxon>Bacilli</taxon>
        <taxon>Bacillales</taxon>
        <taxon>Paenibacillaceae</taxon>
        <taxon>Paenibacillus</taxon>
    </lineage>
</organism>
<dbReference type="InterPro" id="IPR003731">
    <property type="entry name" value="Di-Nase_FeMo-co_biosynth"/>
</dbReference>
<sequence>MEEREAVDESTVRVTETKPNNEGGAEADSSSSASNSVRIAVATRGDGKVNVHFGHATEFWIYNVSGQETEFLEKRSVEAYCSGRTDCVSPDDKKKIFDDTAEMLGDCRIILCAGIGDSPRSKLLKRGIISLAGRGGIEELLLESLEFYRDLGF</sequence>
<dbReference type="KEGG" id="pste:PSTEL_22820"/>
<name>A0A089M219_9BACL</name>
<evidence type="ECO:0000313" key="3">
    <source>
        <dbReference type="EMBL" id="AIQ65528.1"/>
    </source>
</evidence>
<dbReference type="STRING" id="169760.PSTEL_22820"/>
<evidence type="ECO:0000313" key="4">
    <source>
        <dbReference type="Proteomes" id="UP000029507"/>
    </source>
</evidence>
<dbReference type="InterPro" id="IPR051840">
    <property type="entry name" value="NifX/NifY_domain"/>
</dbReference>
<dbReference type="PANTHER" id="PTHR33937">
    <property type="entry name" value="IRON-MOLYBDENUM PROTEIN-RELATED-RELATED"/>
    <property type="match status" value="1"/>
</dbReference>
<dbReference type="EMBL" id="CP009286">
    <property type="protein sequence ID" value="AIQ65528.1"/>
    <property type="molecule type" value="Genomic_DNA"/>
</dbReference>
<dbReference type="HOGENOM" id="CLU_104194_3_2_9"/>
<protein>
    <recommendedName>
        <fullName evidence="2">Dinitrogenase iron-molybdenum cofactor biosynthesis domain-containing protein</fullName>
    </recommendedName>
</protein>
<feature type="domain" description="Dinitrogenase iron-molybdenum cofactor biosynthesis" evidence="2">
    <location>
        <begin position="46"/>
        <end position="141"/>
    </location>
</feature>
<dbReference type="Pfam" id="PF02579">
    <property type="entry name" value="Nitro_FeMo-Co"/>
    <property type="match status" value="1"/>
</dbReference>
<gene>
    <name evidence="3" type="ORF">PSTEL_22820</name>
</gene>